<accession>A0A8J7GJK9</accession>
<comment type="similarity">
    <text evidence="1">Belongs to the sigma-70 factor family. ECF subfamily.</text>
</comment>
<dbReference type="InterPro" id="IPR013325">
    <property type="entry name" value="RNA_pol_sigma_r2"/>
</dbReference>
<dbReference type="PANTHER" id="PTHR43133:SF25">
    <property type="entry name" value="RNA POLYMERASE SIGMA FACTOR RFAY-RELATED"/>
    <property type="match status" value="1"/>
</dbReference>
<evidence type="ECO:0000256" key="1">
    <source>
        <dbReference type="ARBA" id="ARBA00010641"/>
    </source>
</evidence>
<evidence type="ECO:0000259" key="6">
    <source>
        <dbReference type="Pfam" id="PF04542"/>
    </source>
</evidence>
<evidence type="ECO:0000313" key="9">
    <source>
        <dbReference type="Proteomes" id="UP000622552"/>
    </source>
</evidence>
<feature type="domain" description="RNA polymerase sigma factor 70 region 4 type 2" evidence="7">
    <location>
        <begin position="119"/>
        <end position="170"/>
    </location>
</feature>
<dbReference type="Gene3D" id="1.10.10.10">
    <property type="entry name" value="Winged helix-like DNA-binding domain superfamily/Winged helix DNA-binding domain"/>
    <property type="match status" value="1"/>
</dbReference>
<dbReference type="InterPro" id="IPR039425">
    <property type="entry name" value="RNA_pol_sigma-70-like"/>
</dbReference>
<evidence type="ECO:0000256" key="2">
    <source>
        <dbReference type="ARBA" id="ARBA00023015"/>
    </source>
</evidence>
<gene>
    <name evidence="8" type="ORF">IW245_004171</name>
</gene>
<dbReference type="Pfam" id="PF04542">
    <property type="entry name" value="Sigma70_r2"/>
    <property type="match status" value="1"/>
</dbReference>
<dbReference type="Proteomes" id="UP000622552">
    <property type="component" value="Unassembled WGS sequence"/>
</dbReference>
<dbReference type="GO" id="GO:0006352">
    <property type="term" value="P:DNA-templated transcription initiation"/>
    <property type="evidence" value="ECO:0007669"/>
    <property type="project" value="InterPro"/>
</dbReference>
<dbReference type="PANTHER" id="PTHR43133">
    <property type="entry name" value="RNA POLYMERASE ECF-TYPE SIGMA FACTO"/>
    <property type="match status" value="1"/>
</dbReference>
<dbReference type="SUPFAM" id="SSF88946">
    <property type="entry name" value="Sigma2 domain of RNA polymerase sigma factors"/>
    <property type="match status" value="1"/>
</dbReference>
<dbReference type="InterPro" id="IPR014284">
    <property type="entry name" value="RNA_pol_sigma-70_dom"/>
</dbReference>
<evidence type="ECO:0000256" key="5">
    <source>
        <dbReference type="SAM" id="MobiDB-lite"/>
    </source>
</evidence>
<dbReference type="GO" id="GO:0016987">
    <property type="term" value="F:sigma factor activity"/>
    <property type="evidence" value="ECO:0007669"/>
    <property type="project" value="UniProtKB-KW"/>
</dbReference>
<proteinExistence type="inferred from homology"/>
<dbReference type="Gene3D" id="1.10.1740.10">
    <property type="match status" value="1"/>
</dbReference>
<evidence type="ECO:0000256" key="3">
    <source>
        <dbReference type="ARBA" id="ARBA00023082"/>
    </source>
</evidence>
<dbReference type="RefSeq" id="WP_197004782.1">
    <property type="nucleotide sequence ID" value="NZ_BONS01000017.1"/>
</dbReference>
<protein>
    <submittedName>
        <fullName evidence="8">RNA polymerase sigma-70 factor (ECF subfamily)</fullName>
    </submittedName>
</protein>
<dbReference type="InterPro" id="IPR007627">
    <property type="entry name" value="RNA_pol_sigma70_r2"/>
</dbReference>
<feature type="compositionally biased region" description="Basic and acidic residues" evidence="5">
    <location>
        <begin position="189"/>
        <end position="203"/>
    </location>
</feature>
<reference evidence="8" key="1">
    <citation type="submission" date="2020-11" db="EMBL/GenBank/DDBJ databases">
        <title>Sequencing the genomes of 1000 actinobacteria strains.</title>
        <authorList>
            <person name="Klenk H.-P."/>
        </authorList>
    </citation>
    <scope>NUCLEOTIDE SEQUENCE</scope>
    <source>
        <strain evidence="8">DSM 45356</strain>
    </source>
</reference>
<dbReference type="InterPro" id="IPR013249">
    <property type="entry name" value="RNA_pol_sigma70_r4_t2"/>
</dbReference>
<dbReference type="EMBL" id="JADOUF010000001">
    <property type="protein sequence ID" value="MBG6137977.1"/>
    <property type="molecule type" value="Genomic_DNA"/>
</dbReference>
<dbReference type="SUPFAM" id="SSF88659">
    <property type="entry name" value="Sigma3 and sigma4 domains of RNA polymerase sigma factors"/>
    <property type="match status" value="1"/>
</dbReference>
<dbReference type="InterPro" id="IPR036388">
    <property type="entry name" value="WH-like_DNA-bd_sf"/>
</dbReference>
<evidence type="ECO:0000313" key="8">
    <source>
        <dbReference type="EMBL" id="MBG6137977.1"/>
    </source>
</evidence>
<name>A0A8J7GJK9_9ACTN</name>
<dbReference type="Pfam" id="PF08281">
    <property type="entry name" value="Sigma70_r4_2"/>
    <property type="match status" value="1"/>
</dbReference>
<keyword evidence="4" id="KW-0804">Transcription</keyword>
<feature type="region of interest" description="Disordered" evidence="5">
    <location>
        <begin position="173"/>
        <end position="203"/>
    </location>
</feature>
<keyword evidence="9" id="KW-1185">Reference proteome</keyword>
<keyword evidence="3" id="KW-0731">Sigma factor</keyword>
<dbReference type="NCBIfam" id="TIGR02937">
    <property type="entry name" value="sigma70-ECF"/>
    <property type="match status" value="1"/>
</dbReference>
<keyword evidence="2" id="KW-0805">Transcription regulation</keyword>
<organism evidence="8 9">
    <name type="scientific">Longispora fulva</name>
    <dbReference type="NCBI Taxonomy" id="619741"/>
    <lineage>
        <taxon>Bacteria</taxon>
        <taxon>Bacillati</taxon>
        <taxon>Actinomycetota</taxon>
        <taxon>Actinomycetes</taxon>
        <taxon>Micromonosporales</taxon>
        <taxon>Micromonosporaceae</taxon>
        <taxon>Longispora</taxon>
    </lineage>
</organism>
<dbReference type="GO" id="GO:0003677">
    <property type="term" value="F:DNA binding"/>
    <property type="evidence" value="ECO:0007669"/>
    <property type="project" value="InterPro"/>
</dbReference>
<dbReference type="InterPro" id="IPR013324">
    <property type="entry name" value="RNA_pol_sigma_r3/r4-like"/>
</dbReference>
<evidence type="ECO:0000259" key="7">
    <source>
        <dbReference type="Pfam" id="PF08281"/>
    </source>
</evidence>
<dbReference type="AlphaFoldDB" id="A0A8J7GJK9"/>
<feature type="domain" description="RNA polymerase sigma-70 region 2" evidence="6">
    <location>
        <begin position="18"/>
        <end position="86"/>
    </location>
</feature>
<comment type="caution">
    <text evidence="8">The sequence shown here is derived from an EMBL/GenBank/DDBJ whole genome shotgun (WGS) entry which is preliminary data.</text>
</comment>
<dbReference type="CDD" id="cd06171">
    <property type="entry name" value="Sigma70_r4"/>
    <property type="match status" value="1"/>
</dbReference>
<evidence type="ECO:0000256" key="4">
    <source>
        <dbReference type="ARBA" id="ARBA00023163"/>
    </source>
</evidence>
<sequence>MSTRARVRAGDPAAFGQLFDDHAKSVYNHAFRLTGNWSTAEDIMALTFLEAWRLRSRVEPEGDSLLPWLLGVATNVARNTSRAARRHNAALARIPPSRAVPDFAEDLVGRIDDAHRVAAVRAALGTLRRAEQEVFALCVWAGLDYTAAALALGWPVGTVRSRLSRARRKLRSILGATGEPGPGPGQVTGDRDTAARPAEELTQ</sequence>